<evidence type="ECO:0000256" key="5">
    <source>
        <dbReference type="PROSITE-ProRule" id="PRU00169"/>
    </source>
</evidence>
<keyword evidence="1" id="KW-0902">Two-component regulatory system</keyword>
<dbReference type="eggNOG" id="COG0745">
    <property type="taxonomic scope" value="Bacteria"/>
</dbReference>
<organism evidence="8 9">
    <name type="scientific">Novosphingobium pentaromativorans US6-1</name>
    <dbReference type="NCBI Taxonomy" id="1088721"/>
    <lineage>
        <taxon>Bacteria</taxon>
        <taxon>Pseudomonadati</taxon>
        <taxon>Pseudomonadota</taxon>
        <taxon>Alphaproteobacteria</taxon>
        <taxon>Sphingomonadales</taxon>
        <taxon>Sphingomonadaceae</taxon>
        <taxon>Novosphingobium</taxon>
    </lineage>
</organism>
<name>G6EDI1_9SPHN</name>
<keyword evidence="5" id="KW-0597">Phosphoprotein</keyword>
<evidence type="ECO:0000256" key="6">
    <source>
        <dbReference type="SAM" id="MobiDB-lite"/>
    </source>
</evidence>
<dbReference type="GO" id="GO:0000976">
    <property type="term" value="F:transcription cis-regulatory region binding"/>
    <property type="evidence" value="ECO:0007669"/>
    <property type="project" value="TreeGrafter"/>
</dbReference>
<dbReference type="PANTHER" id="PTHR48111:SF22">
    <property type="entry name" value="REGULATOR OF RPOS"/>
    <property type="match status" value="1"/>
</dbReference>
<evidence type="ECO:0000313" key="8">
    <source>
        <dbReference type="EMBL" id="EHJ60609.1"/>
    </source>
</evidence>
<evidence type="ECO:0000256" key="4">
    <source>
        <dbReference type="ARBA" id="ARBA00023163"/>
    </source>
</evidence>
<dbReference type="PROSITE" id="PS50110">
    <property type="entry name" value="RESPONSE_REGULATORY"/>
    <property type="match status" value="1"/>
</dbReference>
<dbReference type="InterPro" id="IPR039420">
    <property type="entry name" value="WalR-like"/>
</dbReference>
<dbReference type="GO" id="GO:0006355">
    <property type="term" value="P:regulation of DNA-templated transcription"/>
    <property type="evidence" value="ECO:0007669"/>
    <property type="project" value="TreeGrafter"/>
</dbReference>
<dbReference type="SMART" id="SM00448">
    <property type="entry name" value="REC"/>
    <property type="match status" value="1"/>
</dbReference>
<dbReference type="CDD" id="cd19935">
    <property type="entry name" value="REC_OmpR_CusR-like"/>
    <property type="match status" value="1"/>
</dbReference>
<dbReference type="GO" id="GO:0005829">
    <property type="term" value="C:cytosol"/>
    <property type="evidence" value="ECO:0007669"/>
    <property type="project" value="TreeGrafter"/>
</dbReference>
<keyword evidence="9" id="KW-1185">Reference proteome</keyword>
<dbReference type="RefSeq" id="WP_007013317.1">
    <property type="nucleotide sequence ID" value="NZ_AGFM01000036.1"/>
</dbReference>
<evidence type="ECO:0000256" key="3">
    <source>
        <dbReference type="ARBA" id="ARBA00023125"/>
    </source>
</evidence>
<evidence type="ECO:0000313" key="9">
    <source>
        <dbReference type="Proteomes" id="UP000004030"/>
    </source>
</evidence>
<feature type="region of interest" description="Disordered" evidence="6">
    <location>
        <begin position="135"/>
        <end position="166"/>
    </location>
</feature>
<keyword evidence="4" id="KW-0804">Transcription</keyword>
<proteinExistence type="predicted"/>
<dbReference type="GO" id="GO:0000156">
    <property type="term" value="F:phosphorelay response regulator activity"/>
    <property type="evidence" value="ECO:0007669"/>
    <property type="project" value="TreeGrafter"/>
</dbReference>
<dbReference type="PANTHER" id="PTHR48111">
    <property type="entry name" value="REGULATOR OF RPOS"/>
    <property type="match status" value="1"/>
</dbReference>
<gene>
    <name evidence="8" type="ORF">NSU_2402</name>
</gene>
<keyword evidence="3" id="KW-0238">DNA-binding</keyword>
<accession>G6EDI1</accession>
<sequence>MCILAAEDEPETAQFVANGLREHGHNVLLAGTGLDALHFGLTEDVSLMILDRMLPELNGLSVLLRLRAAGITAPAIMLTALGRIEDRIGGLDAGADDYLVKPSTFGELFARVNALSRRAAPQEAVTRLVGPHLYGSAAPRGTPRRRADPASAPRVPCAGGTDAPHP</sequence>
<evidence type="ECO:0000259" key="7">
    <source>
        <dbReference type="PROSITE" id="PS50110"/>
    </source>
</evidence>
<dbReference type="Pfam" id="PF00072">
    <property type="entry name" value="Response_reg"/>
    <property type="match status" value="1"/>
</dbReference>
<dbReference type="Proteomes" id="UP000004030">
    <property type="component" value="Unassembled WGS sequence"/>
</dbReference>
<evidence type="ECO:0000256" key="2">
    <source>
        <dbReference type="ARBA" id="ARBA00023015"/>
    </source>
</evidence>
<feature type="domain" description="Response regulatory" evidence="7">
    <location>
        <begin position="2"/>
        <end position="116"/>
    </location>
</feature>
<dbReference type="Gene3D" id="3.40.50.2300">
    <property type="match status" value="1"/>
</dbReference>
<protein>
    <submittedName>
        <fullName evidence="8">Two-component system, OmpR family, response regulator</fullName>
    </submittedName>
</protein>
<keyword evidence="2" id="KW-0805">Transcription regulation</keyword>
<dbReference type="InterPro" id="IPR001789">
    <property type="entry name" value="Sig_transdc_resp-reg_receiver"/>
</dbReference>
<dbReference type="GO" id="GO:0032993">
    <property type="term" value="C:protein-DNA complex"/>
    <property type="evidence" value="ECO:0007669"/>
    <property type="project" value="TreeGrafter"/>
</dbReference>
<dbReference type="AlphaFoldDB" id="G6EDI1"/>
<dbReference type="SUPFAM" id="SSF52172">
    <property type="entry name" value="CheY-like"/>
    <property type="match status" value="1"/>
</dbReference>
<reference evidence="8 9" key="1">
    <citation type="journal article" date="2012" name="J. Bacteriol.">
        <title>Genome sequence of benzo(a)pyrene-degrading bacterium Novosphingobium pentaromativorans US6-1.</title>
        <authorList>
            <person name="Luo Y.R."/>
            <person name="Kang S.G."/>
            <person name="Kim S.J."/>
            <person name="Kim M.R."/>
            <person name="Li N."/>
            <person name="Lee J.H."/>
            <person name="Kwon K.K."/>
        </authorList>
    </citation>
    <scope>NUCLEOTIDE SEQUENCE [LARGE SCALE GENOMIC DNA]</scope>
    <source>
        <strain evidence="8 9">US6-1</strain>
    </source>
</reference>
<evidence type="ECO:0000256" key="1">
    <source>
        <dbReference type="ARBA" id="ARBA00023012"/>
    </source>
</evidence>
<dbReference type="PATRIC" id="fig|1088721.3.peg.2375"/>
<dbReference type="InterPro" id="IPR011006">
    <property type="entry name" value="CheY-like_superfamily"/>
</dbReference>
<dbReference type="EMBL" id="AGFM01000036">
    <property type="protein sequence ID" value="EHJ60609.1"/>
    <property type="molecule type" value="Genomic_DNA"/>
</dbReference>
<comment type="caution">
    <text evidence="8">The sequence shown here is derived from an EMBL/GenBank/DDBJ whole genome shotgun (WGS) entry which is preliminary data.</text>
</comment>
<feature type="modified residue" description="4-aspartylphosphate" evidence="5">
    <location>
        <position position="51"/>
    </location>
</feature>